<protein>
    <submittedName>
        <fullName evidence="2">Uncharacterized protein</fullName>
    </submittedName>
</protein>
<sequence length="495" mass="56285">MSQTREKSGQESLNPFKLFVFSNQSNDFLTTSVKGGILIFFFVSIALLVYSVFTSQPRTWFPCPECPNPVHTISTADCKNTEEEDPNSVPTNITHIVFGIGGSTLTWNDRSHYSALWWQHNITRGFVWLDKEPDPDSPWPENSPPYRISSDWKRFKHTSPESAVRLARVVVDSFRVGLPNARWFVMGDDDTVFFTDNLVTVLSKYDHRQMFYVGGNSESVEQDVSHSYEMAFGGGGFAISYPLAAELVKLMDACLDRYYNFYGSDERVCACVKELGVPLTTERGFHQIDIRGDLFGLLAAHPMVPLVSLHHLDHVEPLFPNLTQHESLGNFIRAYHADPAQIMQQSFCYHQRLKWTVTISWGYAVQIYPSLLTAAELEKPLQTFQTWRSSSDGPFIFNTRPVNPDPCERPAIYYLDSVGEDGKGGTLTSYKKSILEPEKCRRHTVAIEGVLVSALRMDPKEWKSPRRRCCDIRSSRNGILKARIRRCNQQESVAP</sequence>
<keyword evidence="1" id="KW-0472">Membrane</keyword>
<dbReference type="AlphaFoldDB" id="A0ABD2ZPF9"/>
<dbReference type="EMBL" id="JBJUIK010000008">
    <property type="protein sequence ID" value="KAL3521128.1"/>
    <property type="molecule type" value="Genomic_DNA"/>
</dbReference>
<name>A0ABD2ZPF9_9GENT</name>
<keyword evidence="1" id="KW-1133">Transmembrane helix</keyword>
<proteinExistence type="predicted"/>
<comment type="caution">
    <text evidence="2">The sequence shown here is derived from an EMBL/GenBank/DDBJ whole genome shotgun (WGS) entry which is preliminary data.</text>
</comment>
<organism evidence="2 3">
    <name type="scientific">Cinchona calisaya</name>
    <dbReference type="NCBI Taxonomy" id="153742"/>
    <lineage>
        <taxon>Eukaryota</taxon>
        <taxon>Viridiplantae</taxon>
        <taxon>Streptophyta</taxon>
        <taxon>Embryophyta</taxon>
        <taxon>Tracheophyta</taxon>
        <taxon>Spermatophyta</taxon>
        <taxon>Magnoliopsida</taxon>
        <taxon>eudicotyledons</taxon>
        <taxon>Gunneridae</taxon>
        <taxon>Pentapetalae</taxon>
        <taxon>asterids</taxon>
        <taxon>lamiids</taxon>
        <taxon>Gentianales</taxon>
        <taxon>Rubiaceae</taxon>
        <taxon>Cinchonoideae</taxon>
        <taxon>Cinchoneae</taxon>
        <taxon>Cinchona</taxon>
    </lineage>
</organism>
<dbReference type="Proteomes" id="UP001630127">
    <property type="component" value="Unassembled WGS sequence"/>
</dbReference>
<evidence type="ECO:0000313" key="2">
    <source>
        <dbReference type="EMBL" id="KAL3521128.1"/>
    </source>
</evidence>
<keyword evidence="3" id="KW-1185">Reference proteome</keyword>
<evidence type="ECO:0000313" key="3">
    <source>
        <dbReference type="Proteomes" id="UP001630127"/>
    </source>
</evidence>
<gene>
    <name evidence="2" type="ORF">ACH5RR_019277</name>
</gene>
<keyword evidence="1" id="KW-0812">Transmembrane</keyword>
<dbReference type="PANTHER" id="PTHR10811">
    <property type="entry name" value="FRINGE-RELATED"/>
    <property type="match status" value="1"/>
</dbReference>
<dbReference type="Gene3D" id="3.90.550.50">
    <property type="match status" value="1"/>
</dbReference>
<dbReference type="Pfam" id="PF04646">
    <property type="entry name" value="DUF604"/>
    <property type="match status" value="1"/>
</dbReference>
<reference evidence="2 3" key="1">
    <citation type="submission" date="2024-11" db="EMBL/GenBank/DDBJ databases">
        <title>A near-complete genome assembly of Cinchona calisaya.</title>
        <authorList>
            <person name="Lian D.C."/>
            <person name="Zhao X.W."/>
            <person name="Wei L."/>
        </authorList>
    </citation>
    <scope>NUCLEOTIDE SEQUENCE [LARGE SCALE GENOMIC DNA]</scope>
    <source>
        <tissue evidence="2">Nenye</tissue>
    </source>
</reference>
<accession>A0ABD2ZPF9</accession>
<evidence type="ECO:0000256" key="1">
    <source>
        <dbReference type="SAM" id="Phobius"/>
    </source>
</evidence>
<dbReference type="FunFam" id="3.90.550.50:FF:000006">
    <property type="entry name" value="Fringe-related protein-like"/>
    <property type="match status" value="1"/>
</dbReference>
<feature type="transmembrane region" description="Helical" evidence="1">
    <location>
        <begin position="35"/>
        <end position="53"/>
    </location>
</feature>
<dbReference type="InterPro" id="IPR006740">
    <property type="entry name" value="DUF604"/>
</dbReference>